<dbReference type="InterPro" id="IPR017900">
    <property type="entry name" value="4Fe4S_Fe_S_CS"/>
</dbReference>
<dbReference type="InterPro" id="IPR009051">
    <property type="entry name" value="Helical_ferredxn"/>
</dbReference>
<dbReference type="Pfam" id="PF04432">
    <property type="entry name" value="FrhB_FdhB_C"/>
    <property type="match status" value="1"/>
</dbReference>
<accession>A0A9E2BJU4</accession>
<dbReference type="GO" id="GO:0046872">
    <property type="term" value="F:metal ion binding"/>
    <property type="evidence" value="ECO:0007669"/>
    <property type="project" value="UniProtKB-KW"/>
</dbReference>
<dbReference type="InterPro" id="IPR007525">
    <property type="entry name" value="FrhB_FdhB_C"/>
</dbReference>
<dbReference type="PROSITE" id="PS51379">
    <property type="entry name" value="4FE4S_FER_2"/>
    <property type="match status" value="1"/>
</dbReference>
<evidence type="ECO:0000259" key="4">
    <source>
        <dbReference type="PROSITE" id="PS51379"/>
    </source>
</evidence>
<dbReference type="Gene3D" id="1.10.1060.10">
    <property type="entry name" value="Alpha-helical ferredoxin"/>
    <property type="match status" value="1"/>
</dbReference>
<dbReference type="EMBL" id="QLTW01000007">
    <property type="protein sequence ID" value="MBT9144414.1"/>
    <property type="molecule type" value="Genomic_DNA"/>
</dbReference>
<sequence length="327" mass="38002">MKNQTYIELTDTLKQKINQLLNEKVVDYVIGYEKGSLWFKTRPFMIRKQTEVEKVIWNRFCQFNLSTFLKPISQRGEKIGIVAKKCDLKSIVELIKNNQVKKENLYIIQVACDGVLNWQKLENFSGIPVSKVIEIEENALNLVIKTSESSIEVLKSDCLLDKCLVCDFQHSTYADDFISISDENNHEIRNQTIPYFESLEDVDYEGRLEFWLKHFSRCLRCYACRNVCPACFCPTCMFDSQEGLWISKESKTPENYVYHLTRAFHTATLCVECGECERVCPVNIPLMKLNKKLAKEVKDAFGYQAGLQVDELSPFKTFCQEDTDEFK</sequence>
<protein>
    <submittedName>
        <fullName evidence="5">Electron transport complex subunit RsxC</fullName>
    </submittedName>
</protein>
<gene>
    <name evidence="5" type="primary">rsxC</name>
    <name evidence="5" type="ORF">DDT42_00255</name>
</gene>
<feature type="domain" description="4Fe-4S ferredoxin-type" evidence="4">
    <location>
        <begin position="261"/>
        <end position="290"/>
    </location>
</feature>
<keyword evidence="1" id="KW-0479">Metal-binding</keyword>
<reference evidence="5 6" key="1">
    <citation type="journal article" date="2021" name="bioRxiv">
        <title>Unique metabolic strategies in Hadean analogues reveal hints for primordial physiology.</title>
        <authorList>
            <person name="Nobu M.K."/>
            <person name="Nakai R."/>
            <person name="Tamazawa S."/>
            <person name="Mori H."/>
            <person name="Toyoda A."/>
            <person name="Ijiri A."/>
            <person name="Suzuki S."/>
            <person name="Kurokawa K."/>
            <person name="Kamagata Y."/>
            <person name="Tamaki H."/>
        </authorList>
    </citation>
    <scope>NUCLEOTIDE SEQUENCE [LARGE SCALE GENOMIC DNA]</scope>
    <source>
        <strain evidence="5">BS525</strain>
    </source>
</reference>
<evidence type="ECO:0000313" key="5">
    <source>
        <dbReference type="EMBL" id="MBT9144414.1"/>
    </source>
</evidence>
<dbReference type="Pfam" id="PF13183">
    <property type="entry name" value="Fer4_8"/>
    <property type="match status" value="1"/>
</dbReference>
<keyword evidence="2" id="KW-0408">Iron</keyword>
<dbReference type="Proteomes" id="UP000811545">
    <property type="component" value="Unassembled WGS sequence"/>
</dbReference>
<dbReference type="InterPro" id="IPR017896">
    <property type="entry name" value="4Fe4S_Fe-S-bd"/>
</dbReference>
<comment type="caution">
    <text evidence="5">The sequence shown here is derived from an EMBL/GenBank/DDBJ whole genome shotgun (WGS) entry which is preliminary data.</text>
</comment>
<name>A0A9E2BJU4_PSYF1</name>
<dbReference type="AlphaFoldDB" id="A0A9E2BJU4"/>
<dbReference type="SUPFAM" id="SSF46548">
    <property type="entry name" value="alpha-helical ferredoxin"/>
    <property type="match status" value="1"/>
</dbReference>
<dbReference type="GO" id="GO:0051536">
    <property type="term" value="F:iron-sulfur cluster binding"/>
    <property type="evidence" value="ECO:0007669"/>
    <property type="project" value="UniProtKB-KW"/>
</dbReference>
<evidence type="ECO:0000256" key="3">
    <source>
        <dbReference type="ARBA" id="ARBA00023014"/>
    </source>
</evidence>
<organism evidence="5 6">
    <name type="scientific">Psychracetigena formicireducens</name>
    <dbReference type="NCBI Taxonomy" id="2986056"/>
    <lineage>
        <taxon>Bacteria</taxon>
        <taxon>Bacillati</taxon>
        <taxon>Candidatus Lithacetigenota</taxon>
        <taxon>Candidatus Psychracetigena</taxon>
    </lineage>
</organism>
<evidence type="ECO:0000256" key="1">
    <source>
        <dbReference type="ARBA" id="ARBA00022723"/>
    </source>
</evidence>
<evidence type="ECO:0000256" key="2">
    <source>
        <dbReference type="ARBA" id="ARBA00023004"/>
    </source>
</evidence>
<evidence type="ECO:0000313" key="6">
    <source>
        <dbReference type="Proteomes" id="UP000811545"/>
    </source>
</evidence>
<proteinExistence type="predicted"/>
<dbReference type="PROSITE" id="PS00198">
    <property type="entry name" value="4FE4S_FER_1"/>
    <property type="match status" value="2"/>
</dbReference>
<keyword evidence="3" id="KW-0411">Iron-sulfur</keyword>